<dbReference type="SUPFAM" id="SSF51161">
    <property type="entry name" value="Trimeric LpxA-like enzymes"/>
    <property type="match status" value="1"/>
</dbReference>
<comment type="similarity">
    <text evidence="2">Belongs to the transferase hexapeptide repeat family.</text>
</comment>
<dbReference type="InterPro" id="IPR053376">
    <property type="entry name" value="Serine_acetyltransferase"/>
</dbReference>
<gene>
    <name evidence="8" type="ORF">CSSPTR1EN2_LOCUS17682</name>
</gene>
<dbReference type="Proteomes" id="UP001497512">
    <property type="component" value="Chromosome 5"/>
</dbReference>
<comment type="pathway">
    <text evidence="1">Amino-acid biosynthesis; L-cysteine biosynthesis; L-cysteine from L-serine: step 1/2.</text>
</comment>
<evidence type="ECO:0000256" key="5">
    <source>
        <dbReference type="ARBA" id="ARBA00022679"/>
    </source>
</evidence>
<accession>A0ABP0UP84</accession>
<organism evidence="8 9">
    <name type="scientific">Sphagnum troendelagicum</name>
    <dbReference type="NCBI Taxonomy" id="128251"/>
    <lineage>
        <taxon>Eukaryota</taxon>
        <taxon>Viridiplantae</taxon>
        <taxon>Streptophyta</taxon>
        <taxon>Embryophyta</taxon>
        <taxon>Bryophyta</taxon>
        <taxon>Sphagnophytina</taxon>
        <taxon>Sphagnopsida</taxon>
        <taxon>Sphagnales</taxon>
        <taxon>Sphagnaceae</taxon>
        <taxon>Sphagnum</taxon>
    </lineage>
</organism>
<evidence type="ECO:0000256" key="6">
    <source>
        <dbReference type="ARBA" id="ARBA00023315"/>
    </source>
</evidence>
<name>A0ABP0UP84_9BRYO</name>
<evidence type="ECO:0000313" key="8">
    <source>
        <dbReference type="EMBL" id="CAK9225568.1"/>
    </source>
</evidence>
<sequence length="462" mass="49481">MCSPVTPVLLPTFQSSFLKRAAGSLASDSKMDVAVGFSPTPMVSSEVGIKPRFCVAGCVKCAPVSLALRSNALSSSMRSECSSSPLSSTIGNSFISSSSSLATGIQRSWGGHHRRRSSSSSVAAAVVKSILVEERGASKERFSDTSLLETLRDFIPLLESKKRGIASELVAPDFTAVEDTDMTFLEGIPPLEEDRLWQRMREEARWDAVQEPLLASFLYSTILSQRSLERALASHLGNKLASSTLLSTQLCSVINDTFMEDAGIRRAIREDIRAVKERDPAFISYSRCLLNYKGYLSCQAYRVAHHLWNQGRTSLALAIQSRVSEVFQVDIHPAAEIGSGIMLDHATGLVVGETARIGSNVSILHQVTLGGTGAVDGDRHPKIGDGVLIGAGAIILGNINIGNGAKIGAGSVVLSDVPPHTTAVGNPARLLGGKRDPTKLKETPSETMDHTSFIKGWSDYVI</sequence>
<keyword evidence="5" id="KW-0808">Transferase</keyword>
<dbReference type="PROSITE" id="PS00101">
    <property type="entry name" value="HEXAPEP_TRANSFERASES"/>
    <property type="match status" value="1"/>
</dbReference>
<dbReference type="Gene3D" id="1.10.3130.10">
    <property type="entry name" value="serine acetyltransferase, domain 1"/>
    <property type="match status" value="1"/>
</dbReference>
<dbReference type="InterPro" id="IPR018357">
    <property type="entry name" value="Hexapep_transf_CS"/>
</dbReference>
<dbReference type="EC" id="2.3.1.30" evidence="3"/>
<evidence type="ECO:0000259" key="7">
    <source>
        <dbReference type="SMART" id="SM00971"/>
    </source>
</evidence>
<evidence type="ECO:0000256" key="3">
    <source>
        <dbReference type="ARBA" id="ARBA00013266"/>
    </source>
</evidence>
<evidence type="ECO:0000313" key="9">
    <source>
        <dbReference type="Proteomes" id="UP001497512"/>
    </source>
</evidence>
<dbReference type="InterPro" id="IPR001451">
    <property type="entry name" value="Hexapep"/>
</dbReference>
<dbReference type="InterPro" id="IPR005881">
    <property type="entry name" value="Ser_O-AcTrfase"/>
</dbReference>
<dbReference type="Pfam" id="PF00132">
    <property type="entry name" value="Hexapep"/>
    <property type="match status" value="1"/>
</dbReference>
<keyword evidence="4" id="KW-0028">Amino-acid biosynthesis</keyword>
<evidence type="ECO:0000256" key="4">
    <source>
        <dbReference type="ARBA" id="ARBA00022605"/>
    </source>
</evidence>
<dbReference type="InterPro" id="IPR045304">
    <property type="entry name" value="LbH_SAT"/>
</dbReference>
<protein>
    <recommendedName>
        <fullName evidence="3">serine O-acetyltransferase</fullName>
        <ecNumber evidence="3">2.3.1.30</ecNumber>
    </recommendedName>
</protein>
<feature type="domain" description="Serine acetyltransferase N-terminal" evidence="7">
    <location>
        <begin position="196"/>
        <end position="300"/>
    </location>
</feature>
<dbReference type="InterPro" id="IPR042122">
    <property type="entry name" value="Ser_AcTrfase_N_sf"/>
</dbReference>
<dbReference type="InterPro" id="IPR011004">
    <property type="entry name" value="Trimer_LpxA-like_sf"/>
</dbReference>
<proteinExistence type="inferred from homology"/>
<dbReference type="EMBL" id="OZ019897">
    <property type="protein sequence ID" value="CAK9225568.1"/>
    <property type="molecule type" value="Genomic_DNA"/>
</dbReference>
<reference evidence="8" key="1">
    <citation type="submission" date="2024-02" db="EMBL/GenBank/DDBJ databases">
        <authorList>
            <consortium name="ELIXIR-Norway"/>
            <consortium name="Elixir Norway"/>
        </authorList>
    </citation>
    <scope>NUCLEOTIDE SEQUENCE</scope>
</reference>
<dbReference type="Gene3D" id="2.160.10.10">
    <property type="entry name" value="Hexapeptide repeat proteins"/>
    <property type="match status" value="1"/>
</dbReference>
<dbReference type="NCBIfam" id="TIGR01172">
    <property type="entry name" value="cysE"/>
    <property type="match status" value="1"/>
</dbReference>
<keyword evidence="9" id="KW-1185">Reference proteome</keyword>
<dbReference type="PANTHER" id="PTHR42811">
    <property type="entry name" value="SERINE ACETYLTRANSFERASE"/>
    <property type="match status" value="1"/>
</dbReference>
<dbReference type="Pfam" id="PF06426">
    <property type="entry name" value="SATase_N"/>
    <property type="match status" value="1"/>
</dbReference>
<dbReference type="InterPro" id="IPR010493">
    <property type="entry name" value="Ser_AcTrfase_N"/>
</dbReference>
<evidence type="ECO:0000256" key="2">
    <source>
        <dbReference type="ARBA" id="ARBA00007274"/>
    </source>
</evidence>
<dbReference type="NCBIfam" id="NF041874">
    <property type="entry name" value="EPS_EpsC"/>
    <property type="match status" value="1"/>
</dbReference>
<dbReference type="SMART" id="SM00971">
    <property type="entry name" value="SATase_N"/>
    <property type="match status" value="1"/>
</dbReference>
<evidence type="ECO:0000256" key="1">
    <source>
        <dbReference type="ARBA" id="ARBA00004876"/>
    </source>
</evidence>
<keyword evidence="6" id="KW-0012">Acyltransferase</keyword>
<dbReference type="CDD" id="cd03354">
    <property type="entry name" value="LbH_SAT"/>
    <property type="match status" value="1"/>
</dbReference>